<keyword evidence="2" id="KW-0812">Transmembrane</keyword>
<sequence length="254" mass="29180">MSGEVFFEFNVKPGKKRKTPSESDDNKQMQNGVEQLPVRTRSERKKHRRKLDENVWKRTDYATASVERYTTEKPETEDIELTSEENSQSGEDPAERKTRKKRKKKGPPEGVTEIHHWDVKPIKKTRVFPSVQPPVPPRHPKGESATPEDDREDTIELDEAPIEEATMEPDTKTANLEDTTKTARCKGSMESDMPNEEQQPVNFETVYGPPQISSSETTPDVELRYWGVLALFIFLIIIYRSFLPPVQCDTAFTQ</sequence>
<feature type="compositionally biased region" description="Acidic residues" evidence="1">
    <location>
        <begin position="146"/>
        <end position="167"/>
    </location>
</feature>
<keyword evidence="4" id="KW-1185">Reference proteome</keyword>
<evidence type="ECO:0000313" key="3">
    <source>
        <dbReference type="EMBL" id="VDK28213.1"/>
    </source>
</evidence>
<feature type="transmembrane region" description="Helical" evidence="2">
    <location>
        <begin position="223"/>
        <end position="242"/>
    </location>
</feature>
<dbReference type="AlphaFoldDB" id="A0A183CVL6"/>
<reference evidence="5" key="1">
    <citation type="submission" date="2016-06" db="UniProtKB">
        <authorList>
            <consortium name="WormBaseParasite"/>
        </authorList>
    </citation>
    <scope>IDENTIFICATION</scope>
</reference>
<keyword evidence="2" id="KW-1133">Transmembrane helix</keyword>
<evidence type="ECO:0000256" key="1">
    <source>
        <dbReference type="SAM" id="MobiDB-lite"/>
    </source>
</evidence>
<evidence type="ECO:0000313" key="5">
    <source>
        <dbReference type="WBParaSite" id="GPUH_0000050701-mRNA-1"/>
    </source>
</evidence>
<feature type="compositionally biased region" description="Basic and acidic residues" evidence="1">
    <location>
        <begin position="112"/>
        <end position="121"/>
    </location>
</feature>
<evidence type="ECO:0000313" key="4">
    <source>
        <dbReference type="Proteomes" id="UP000271098"/>
    </source>
</evidence>
<gene>
    <name evidence="3" type="ORF">GPUH_LOCUS507</name>
</gene>
<dbReference type="EMBL" id="UYRT01000452">
    <property type="protein sequence ID" value="VDK28213.1"/>
    <property type="molecule type" value="Genomic_DNA"/>
</dbReference>
<name>A0A183CVL6_9BILA</name>
<feature type="compositionally biased region" description="Basic and acidic residues" evidence="1">
    <location>
        <begin position="50"/>
        <end position="60"/>
    </location>
</feature>
<protein>
    <submittedName>
        <fullName evidence="5">Transmembrane protein</fullName>
    </submittedName>
</protein>
<accession>A0A183CVL6</accession>
<proteinExistence type="predicted"/>
<reference evidence="3 4" key="2">
    <citation type="submission" date="2018-11" db="EMBL/GenBank/DDBJ databases">
        <authorList>
            <consortium name="Pathogen Informatics"/>
        </authorList>
    </citation>
    <scope>NUCLEOTIDE SEQUENCE [LARGE SCALE GENOMIC DNA]</scope>
</reference>
<organism evidence="5">
    <name type="scientific">Gongylonema pulchrum</name>
    <dbReference type="NCBI Taxonomy" id="637853"/>
    <lineage>
        <taxon>Eukaryota</taxon>
        <taxon>Metazoa</taxon>
        <taxon>Ecdysozoa</taxon>
        <taxon>Nematoda</taxon>
        <taxon>Chromadorea</taxon>
        <taxon>Rhabditida</taxon>
        <taxon>Spirurina</taxon>
        <taxon>Spiruromorpha</taxon>
        <taxon>Spiruroidea</taxon>
        <taxon>Gongylonematidae</taxon>
        <taxon>Gongylonema</taxon>
    </lineage>
</organism>
<evidence type="ECO:0000256" key="2">
    <source>
        <dbReference type="SAM" id="Phobius"/>
    </source>
</evidence>
<feature type="region of interest" description="Disordered" evidence="1">
    <location>
        <begin position="1"/>
        <end position="179"/>
    </location>
</feature>
<dbReference type="Proteomes" id="UP000271098">
    <property type="component" value="Unassembled WGS sequence"/>
</dbReference>
<keyword evidence="2" id="KW-0472">Membrane</keyword>
<dbReference type="WBParaSite" id="GPUH_0000050701-mRNA-1">
    <property type="protein sequence ID" value="GPUH_0000050701-mRNA-1"/>
    <property type="gene ID" value="GPUH_0000050701"/>
</dbReference>
<dbReference type="OrthoDB" id="5870246at2759"/>